<feature type="region of interest" description="Disordered" evidence="1">
    <location>
        <begin position="319"/>
        <end position="462"/>
    </location>
</feature>
<reference evidence="2 3" key="1">
    <citation type="submission" date="2023-03" db="EMBL/GenBank/DDBJ databases">
        <title>High-quality genome of Scylla paramamosain provides insights in environmental adaptation.</title>
        <authorList>
            <person name="Zhang L."/>
        </authorList>
    </citation>
    <scope>NUCLEOTIDE SEQUENCE [LARGE SCALE GENOMIC DNA]</scope>
    <source>
        <strain evidence="2">LZ_2023a</strain>
        <tissue evidence="2">Muscle</tissue>
    </source>
</reference>
<proteinExistence type="predicted"/>
<feature type="compositionally biased region" description="Polar residues" evidence="1">
    <location>
        <begin position="355"/>
        <end position="372"/>
    </location>
</feature>
<accession>A0AAW0TTT8</accession>
<gene>
    <name evidence="2" type="ORF">O3P69_017108</name>
</gene>
<comment type="caution">
    <text evidence="2">The sequence shown here is derived from an EMBL/GenBank/DDBJ whole genome shotgun (WGS) entry which is preliminary data.</text>
</comment>
<organism evidence="2 3">
    <name type="scientific">Scylla paramamosain</name>
    <name type="common">Mud crab</name>
    <dbReference type="NCBI Taxonomy" id="85552"/>
    <lineage>
        <taxon>Eukaryota</taxon>
        <taxon>Metazoa</taxon>
        <taxon>Ecdysozoa</taxon>
        <taxon>Arthropoda</taxon>
        <taxon>Crustacea</taxon>
        <taxon>Multicrustacea</taxon>
        <taxon>Malacostraca</taxon>
        <taxon>Eumalacostraca</taxon>
        <taxon>Eucarida</taxon>
        <taxon>Decapoda</taxon>
        <taxon>Pleocyemata</taxon>
        <taxon>Brachyura</taxon>
        <taxon>Eubrachyura</taxon>
        <taxon>Portunoidea</taxon>
        <taxon>Portunidae</taxon>
        <taxon>Portuninae</taxon>
        <taxon>Scylla</taxon>
    </lineage>
</organism>
<dbReference type="AlphaFoldDB" id="A0AAW0TTT8"/>
<feature type="region of interest" description="Disordered" evidence="1">
    <location>
        <begin position="205"/>
        <end position="276"/>
    </location>
</feature>
<feature type="compositionally biased region" description="Low complexity" evidence="1">
    <location>
        <begin position="205"/>
        <end position="214"/>
    </location>
</feature>
<evidence type="ECO:0000256" key="1">
    <source>
        <dbReference type="SAM" id="MobiDB-lite"/>
    </source>
</evidence>
<evidence type="ECO:0000313" key="3">
    <source>
        <dbReference type="Proteomes" id="UP001487740"/>
    </source>
</evidence>
<protein>
    <submittedName>
        <fullName evidence="2">Uncharacterized protein</fullName>
    </submittedName>
</protein>
<keyword evidence="3" id="KW-1185">Reference proteome</keyword>
<name>A0AAW0TTT8_SCYPA</name>
<dbReference type="EMBL" id="JARAKH010000024">
    <property type="protein sequence ID" value="KAK8391213.1"/>
    <property type="molecule type" value="Genomic_DNA"/>
</dbReference>
<sequence>MDASWFPLPGSCTRGHEPEMGPAPCIIISLRDAVFFNRPGRVHGERECDARTPLCAPPSSSSPTRCCGRAATLDQGGEPRPQGMDDVRGCCWRRSVRARQNCYYNTVGVVVCLFVWRNSPRRSLPSTRAKGGSVVVSRRRRRLGAHRHGIGVVCRFDEWCLPPAARGAIGVSRRGVGLAGPPPTSPPTVIVAVIGINQGAQLATTTATTEAPNAGDEWCLPPAARGGDRGGSASHYCSDDGGTKRRGRVVPPSRSTGGDRATARQEPQQPCADDSPDLEACTVWAVWKQPTVPIVGAAPRGGDYYSEEEEPLLATDQAKQNDDDQTGNNGGGGGCARPNGRRRHKEPQQPCADDSPTSGHARSRQYGHTNTTHGRRPSPRRGQQCARPNGRRRRMASLKPRPVKSRSSPALTTTRPRGTHGRGSMDTPTLPTVGEAPRGGGQPVHTKRRAPPPPCNNRHKRR</sequence>
<dbReference type="Proteomes" id="UP001487740">
    <property type="component" value="Unassembled WGS sequence"/>
</dbReference>
<evidence type="ECO:0000313" key="2">
    <source>
        <dbReference type="EMBL" id="KAK8391213.1"/>
    </source>
</evidence>
<feature type="compositionally biased region" description="Basic residues" evidence="1">
    <location>
        <begin position="389"/>
        <end position="404"/>
    </location>
</feature>